<dbReference type="Proteomes" id="UP000018958">
    <property type="component" value="Unassembled WGS sequence"/>
</dbReference>
<evidence type="ECO:0000313" key="2">
    <source>
        <dbReference type="Proteomes" id="UP000018958"/>
    </source>
</evidence>
<dbReference type="SUPFAM" id="SSF52540">
    <property type="entry name" value="P-loop containing nucleoside triphosphate hydrolases"/>
    <property type="match status" value="1"/>
</dbReference>
<gene>
    <name evidence="1" type="ORF">F441_19593</name>
</gene>
<dbReference type="OrthoDB" id="67991at2759"/>
<protein>
    <submittedName>
        <fullName evidence="1">Uncharacterized protein</fullName>
    </submittedName>
</protein>
<dbReference type="AlphaFoldDB" id="W2W1B0"/>
<reference evidence="1 2" key="1">
    <citation type="submission" date="2013-11" db="EMBL/GenBank/DDBJ databases">
        <title>The Genome Sequence of Phytophthora parasitica CJ01A1.</title>
        <authorList>
            <consortium name="The Broad Institute Genomics Platform"/>
            <person name="Russ C."/>
            <person name="Tyler B."/>
            <person name="Panabieres F."/>
            <person name="Shan W."/>
            <person name="Tripathy S."/>
            <person name="Grunwald N."/>
            <person name="Machado M."/>
            <person name="Johnson C.S."/>
            <person name="Walker B."/>
            <person name="Young S.K."/>
            <person name="Zeng Q."/>
            <person name="Gargeya S."/>
            <person name="Fitzgerald M."/>
            <person name="Haas B."/>
            <person name="Abouelleil A."/>
            <person name="Allen A.W."/>
            <person name="Alvarado L."/>
            <person name="Arachchi H.M."/>
            <person name="Berlin A.M."/>
            <person name="Chapman S.B."/>
            <person name="Gainer-Dewar J."/>
            <person name="Goldberg J."/>
            <person name="Griggs A."/>
            <person name="Gujja S."/>
            <person name="Hansen M."/>
            <person name="Howarth C."/>
            <person name="Imamovic A."/>
            <person name="Ireland A."/>
            <person name="Larimer J."/>
            <person name="McCowan C."/>
            <person name="Murphy C."/>
            <person name="Pearson M."/>
            <person name="Poon T.W."/>
            <person name="Priest M."/>
            <person name="Roberts A."/>
            <person name="Saif S."/>
            <person name="Shea T."/>
            <person name="Sisk P."/>
            <person name="Sykes S."/>
            <person name="Wortman J."/>
            <person name="Nusbaum C."/>
            <person name="Birren B."/>
        </authorList>
    </citation>
    <scope>NUCLEOTIDE SEQUENCE [LARGE SCALE GENOMIC DNA]</scope>
    <source>
        <strain evidence="1 2">CJ01A1</strain>
    </source>
</reference>
<name>W2W1B0_PHYNI</name>
<sequence length="550" mass="61611">MSGQAPPPYLLLFEQIPRGYTQLPTLPRTALVEKLHNAIQSSRFVLLSAPSEYGKTTVMNLFILRYTAVHCIPISFYTPDVIANELVATHGLDVLQKSCQLPQDVGKDQLVVFMLDDAQSKFEDKSFWNSLIEGSDQWLPANVRFVISAIHILAKDIYDRPKEIDRLSCKFTRDDFLLGNEEAIGLFYYPGIENDNRVPKQLESPELRDLIFRECNGHVGALTTVVKELCRVSRRGFKKSVEDVISFYKSDQLPKYIPCFSGWHMQPTPKLKSFLSKYLTGGLDCGPEWSGEDKECFTSLKAAGILTGSENSNIEFTCRLAERYYTKEIFPNRGVENPSSLHGLIRKVIGSMSMSFIERTITPTYEFPLTTNSFLAQVMTGIALWTLPSCPICPDISPTFPHAAHRIGDEFDFYVGAGLCWGIDVRLNGEETDIVEARLSTTEMNTSTLPVTDFVVVDIRGTKTGGLENIPRTPNRVTVVFKLTDFSRCRPTPDSITNFSMRTCFFEPSTRKNPPNQFTSIALQCLKLELLSSCVVGDLESCLALATTGT</sequence>
<organism evidence="1 2">
    <name type="scientific">Phytophthora nicotianae CJ01A1</name>
    <dbReference type="NCBI Taxonomy" id="1317063"/>
    <lineage>
        <taxon>Eukaryota</taxon>
        <taxon>Sar</taxon>
        <taxon>Stramenopiles</taxon>
        <taxon>Oomycota</taxon>
        <taxon>Peronosporomycetes</taxon>
        <taxon>Peronosporales</taxon>
        <taxon>Peronosporaceae</taxon>
        <taxon>Phytophthora</taxon>
    </lineage>
</organism>
<evidence type="ECO:0000313" key="1">
    <source>
        <dbReference type="EMBL" id="ETP03409.1"/>
    </source>
</evidence>
<dbReference type="EMBL" id="ANIX01003879">
    <property type="protein sequence ID" value="ETP03409.1"/>
    <property type="molecule type" value="Genomic_DNA"/>
</dbReference>
<proteinExistence type="predicted"/>
<dbReference type="InterPro" id="IPR027417">
    <property type="entry name" value="P-loop_NTPase"/>
</dbReference>
<accession>W2W1B0</accession>
<comment type="caution">
    <text evidence="1">The sequence shown here is derived from an EMBL/GenBank/DDBJ whole genome shotgun (WGS) entry which is preliminary data.</text>
</comment>